<dbReference type="GO" id="GO:0030288">
    <property type="term" value="C:outer membrane-bounded periplasmic space"/>
    <property type="evidence" value="ECO:0007669"/>
    <property type="project" value="InterPro"/>
</dbReference>
<evidence type="ECO:0000256" key="9">
    <source>
        <dbReference type="ARBA" id="ARBA00023136"/>
    </source>
</evidence>
<dbReference type="InterPro" id="IPR037682">
    <property type="entry name" value="TonB_C"/>
</dbReference>
<dbReference type="Proteomes" id="UP000189733">
    <property type="component" value="Unassembled WGS sequence"/>
</dbReference>
<evidence type="ECO:0000259" key="10">
    <source>
        <dbReference type="PROSITE" id="PS52015"/>
    </source>
</evidence>
<organism evidence="11 12">
    <name type="scientific">Desulfobaculum bizertense DSM 18034</name>
    <dbReference type="NCBI Taxonomy" id="1121442"/>
    <lineage>
        <taxon>Bacteria</taxon>
        <taxon>Pseudomonadati</taxon>
        <taxon>Thermodesulfobacteriota</taxon>
        <taxon>Desulfovibrionia</taxon>
        <taxon>Desulfovibrionales</taxon>
        <taxon>Desulfovibrionaceae</taxon>
        <taxon>Desulfobaculum</taxon>
    </lineage>
</organism>
<evidence type="ECO:0000313" key="12">
    <source>
        <dbReference type="Proteomes" id="UP000189733"/>
    </source>
</evidence>
<keyword evidence="3" id="KW-0813">Transport</keyword>
<evidence type="ECO:0000256" key="2">
    <source>
        <dbReference type="ARBA" id="ARBA00006555"/>
    </source>
</evidence>
<keyword evidence="12" id="KW-1185">Reference proteome</keyword>
<evidence type="ECO:0000256" key="3">
    <source>
        <dbReference type="ARBA" id="ARBA00022448"/>
    </source>
</evidence>
<dbReference type="GO" id="GO:0031992">
    <property type="term" value="F:energy transducer activity"/>
    <property type="evidence" value="ECO:0007669"/>
    <property type="project" value="InterPro"/>
</dbReference>
<dbReference type="AlphaFoldDB" id="A0A1T4VGT8"/>
<dbReference type="GO" id="GO:0015031">
    <property type="term" value="P:protein transport"/>
    <property type="evidence" value="ECO:0007669"/>
    <property type="project" value="UniProtKB-KW"/>
</dbReference>
<keyword evidence="7" id="KW-0653">Protein transport</keyword>
<evidence type="ECO:0000313" key="11">
    <source>
        <dbReference type="EMBL" id="SKA64192.1"/>
    </source>
</evidence>
<dbReference type="RefSeq" id="WP_078683606.1">
    <property type="nucleotide sequence ID" value="NZ_FUYA01000001.1"/>
</dbReference>
<dbReference type="PROSITE" id="PS52015">
    <property type="entry name" value="TONB_CTD"/>
    <property type="match status" value="1"/>
</dbReference>
<evidence type="ECO:0000256" key="7">
    <source>
        <dbReference type="ARBA" id="ARBA00022927"/>
    </source>
</evidence>
<dbReference type="InterPro" id="IPR051045">
    <property type="entry name" value="TonB-dependent_transducer"/>
</dbReference>
<dbReference type="OrthoDB" id="9810145at2"/>
<sequence length="223" mass="25041">MSSPVRMLGVLALALVVNLLLFCGLPLLTQTKQAPALPRYEEPFSLATLPKPERKVRNSRRKKFEQERKKPKVIKTALPKKSIPQKTKIQPLMPRLQLDAAPPMIAAQKIDPSFFESGQASLPGLKGFELGEVDTPPRLSHPVNPVYPYDARRAGITGVVRVRFMVDEHGRVSKITILSAKPQNVFEKSVLNAVRRWRFRPGVLDGKPVPTWVEVPLRFNLNS</sequence>
<dbReference type="PANTHER" id="PTHR33446:SF14">
    <property type="entry name" value="PROTEIN TONB"/>
    <property type="match status" value="1"/>
</dbReference>
<dbReference type="Pfam" id="PF03544">
    <property type="entry name" value="TonB_C"/>
    <property type="match status" value="1"/>
</dbReference>
<evidence type="ECO:0000256" key="6">
    <source>
        <dbReference type="ARBA" id="ARBA00022692"/>
    </source>
</evidence>
<gene>
    <name evidence="11" type="ORF">SAMN02745702_00286</name>
</gene>
<keyword evidence="9" id="KW-0472">Membrane</keyword>
<comment type="similarity">
    <text evidence="2">Belongs to the TonB family.</text>
</comment>
<evidence type="ECO:0000256" key="5">
    <source>
        <dbReference type="ARBA" id="ARBA00022519"/>
    </source>
</evidence>
<dbReference type="PRINTS" id="PR01374">
    <property type="entry name" value="TONBPROTEIN"/>
</dbReference>
<keyword evidence="8" id="KW-1133">Transmembrane helix</keyword>
<evidence type="ECO:0000256" key="1">
    <source>
        <dbReference type="ARBA" id="ARBA00004383"/>
    </source>
</evidence>
<dbReference type="PANTHER" id="PTHR33446">
    <property type="entry name" value="PROTEIN TONB-RELATED"/>
    <property type="match status" value="1"/>
</dbReference>
<dbReference type="InterPro" id="IPR006260">
    <property type="entry name" value="TonB/TolA_C"/>
</dbReference>
<dbReference type="GO" id="GO:0005886">
    <property type="term" value="C:plasma membrane"/>
    <property type="evidence" value="ECO:0007669"/>
    <property type="project" value="UniProtKB-SubCell"/>
</dbReference>
<dbReference type="EMBL" id="FUYA01000001">
    <property type="protein sequence ID" value="SKA64192.1"/>
    <property type="molecule type" value="Genomic_DNA"/>
</dbReference>
<protein>
    <submittedName>
        <fullName evidence="11">Outer membrane transport energization protein TonB</fullName>
    </submittedName>
</protein>
<keyword evidence="5" id="KW-0997">Cell inner membrane</keyword>
<dbReference type="SUPFAM" id="SSF74653">
    <property type="entry name" value="TolA/TonB C-terminal domain"/>
    <property type="match status" value="1"/>
</dbReference>
<accession>A0A1T4VGT8</accession>
<proteinExistence type="inferred from homology"/>
<reference evidence="11 12" key="1">
    <citation type="submission" date="2017-02" db="EMBL/GenBank/DDBJ databases">
        <authorList>
            <person name="Peterson S.W."/>
        </authorList>
    </citation>
    <scope>NUCLEOTIDE SEQUENCE [LARGE SCALE GENOMIC DNA]</scope>
    <source>
        <strain evidence="11 12">DSM 18034</strain>
    </source>
</reference>
<dbReference type="STRING" id="1121442.SAMN02745702_00286"/>
<dbReference type="NCBIfam" id="TIGR01352">
    <property type="entry name" value="tonB_Cterm"/>
    <property type="match status" value="1"/>
</dbReference>
<feature type="domain" description="TonB C-terminal" evidence="10">
    <location>
        <begin position="132"/>
        <end position="223"/>
    </location>
</feature>
<dbReference type="GO" id="GO:0055085">
    <property type="term" value="P:transmembrane transport"/>
    <property type="evidence" value="ECO:0007669"/>
    <property type="project" value="InterPro"/>
</dbReference>
<dbReference type="Gene3D" id="3.30.1150.10">
    <property type="match status" value="1"/>
</dbReference>
<keyword evidence="6" id="KW-0812">Transmembrane</keyword>
<dbReference type="InterPro" id="IPR003538">
    <property type="entry name" value="TonB"/>
</dbReference>
<keyword evidence="4" id="KW-1003">Cell membrane</keyword>
<comment type="subcellular location">
    <subcellularLocation>
        <location evidence="1">Cell inner membrane</location>
        <topology evidence="1">Single-pass membrane protein</topology>
        <orientation evidence="1">Periplasmic side</orientation>
    </subcellularLocation>
</comment>
<dbReference type="GO" id="GO:0015891">
    <property type="term" value="P:siderophore transport"/>
    <property type="evidence" value="ECO:0007669"/>
    <property type="project" value="InterPro"/>
</dbReference>
<evidence type="ECO:0000256" key="8">
    <source>
        <dbReference type="ARBA" id="ARBA00022989"/>
    </source>
</evidence>
<evidence type="ECO:0000256" key="4">
    <source>
        <dbReference type="ARBA" id="ARBA00022475"/>
    </source>
</evidence>
<name>A0A1T4VGT8_9BACT</name>